<evidence type="ECO:0000313" key="2">
    <source>
        <dbReference type="EMBL" id="KTB34276.1"/>
    </source>
</evidence>
<evidence type="ECO:0000256" key="1">
    <source>
        <dbReference type="SAM" id="MobiDB-lite"/>
    </source>
</evidence>
<organism evidence="2 3">
    <name type="scientific">Moniliophthora roreri</name>
    <name type="common">Frosty pod rot fungus</name>
    <name type="synonym">Monilia roreri</name>
    <dbReference type="NCBI Taxonomy" id="221103"/>
    <lineage>
        <taxon>Eukaryota</taxon>
        <taxon>Fungi</taxon>
        <taxon>Dikarya</taxon>
        <taxon>Basidiomycota</taxon>
        <taxon>Agaricomycotina</taxon>
        <taxon>Agaricomycetes</taxon>
        <taxon>Agaricomycetidae</taxon>
        <taxon>Agaricales</taxon>
        <taxon>Marasmiineae</taxon>
        <taxon>Marasmiaceae</taxon>
        <taxon>Moniliophthora</taxon>
    </lineage>
</organism>
<name>A0A0W0FDH8_MONRR</name>
<reference evidence="2 3" key="1">
    <citation type="submission" date="2015-12" db="EMBL/GenBank/DDBJ databases">
        <title>Draft genome sequence of Moniliophthora roreri, the causal agent of frosty pod rot of cacao.</title>
        <authorList>
            <person name="Aime M.C."/>
            <person name="Diaz-Valderrama J.R."/>
            <person name="Kijpornyongpan T."/>
            <person name="Phillips-Mora W."/>
        </authorList>
    </citation>
    <scope>NUCLEOTIDE SEQUENCE [LARGE SCALE GENOMIC DNA]</scope>
    <source>
        <strain evidence="2 3">MCA 2952</strain>
    </source>
</reference>
<dbReference type="AlphaFoldDB" id="A0A0W0FDH8"/>
<protein>
    <submittedName>
        <fullName evidence="2">Uncharacterized protein</fullName>
    </submittedName>
</protein>
<comment type="caution">
    <text evidence="2">The sequence shown here is derived from an EMBL/GenBank/DDBJ whole genome shotgun (WGS) entry which is preliminary data.</text>
</comment>
<gene>
    <name evidence="2" type="ORF">WG66_13141</name>
</gene>
<feature type="region of interest" description="Disordered" evidence="1">
    <location>
        <begin position="156"/>
        <end position="196"/>
    </location>
</feature>
<proteinExistence type="predicted"/>
<dbReference type="Proteomes" id="UP000054988">
    <property type="component" value="Unassembled WGS sequence"/>
</dbReference>
<evidence type="ECO:0000313" key="3">
    <source>
        <dbReference type="Proteomes" id="UP000054988"/>
    </source>
</evidence>
<accession>A0A0W0FDH8</accession>
<sequence length="196" mass="22185">MDPSDYSTSVEVYRNQLKNHIHDFAEMVAGPLPRTFVNEHGCQLKAYVNYGSSNFSNIGRIYTKCTTAVHKHHPIAYITKYPDEETMAVFQRLRALYELTGQKYSSTPGEFASPSDWLAVVSIFVKEAEELCQTYISQGRKRPALSLMSSQLSRTTTVSSGLEQPRKKRKLTPFPSLSPLQEPQETDIVDMSNNEI</sequence>
<dbReference type="EMBL" id="LATX01002097">
    <property type="protein sequence ID" value="KTB34276.1"/>
    <property type="molecule type" value="Genomic_DNA"/>
</dbReference>